<keyword evidence="3 10" id="KW-0132">Cell division</keyword>
<comment type="caution">
    <text evidence="15">The sequence shown here is derived from an EMBL/GenBank/DDBJ whole genome shotgun (WGS) entry which is preliminary data.</text>
</comment>
<keyword evidence="7 10" id="KW-0573">Peptidoglycan synthesis</keyword>
<dbReference type="GO" id="GO:0051301">
    <property type="term" value="P:cell division"/>
    <property type="evidence" value="ECO:0007669"/>
    <property type="project" value="UniProtKB-KW"/>
</dbReference>
<evidence type="ECO:0000256" key="11">
    <source>
        <dbReference type="RuleBase" id="RU004136"/>
    </source>
</evidence>
<evidence type="ECO:0000256" key="1">
    <source>
        <dbReference type="ARBA" id="ARBA00022490"/>
    </source>
</evidence>
<keyword evidence="9 10" id="KW-0961">Cell wall biogenesis/degradation</keyword>
<dbReference type="Pfam" id="PF01225">
    <property type="entry name" value="Mur_ligase"/>
    <property type="match status" value="1"/>
</dbReference>
<dbReference type="SUPFAM" id="SSF63418">
    <property type="entry name" value="MurE/MurF N-terminal domain"/>
    <property type="match status" value="1"/>
</dbReference>
<dbReference type="GO" id="GO:0005737">
    <property type="term" value="C:cytoplasm"/>
    <property type="evidence" value="ECO:0007669"/>
    <property type="project" value="UniProtKB-SubCell"/>
</dbReference>
<dbReference type="PANTHER" id="PTHR43024:SF1">
    <property type="entry name" value="UDP-N-ACETYLMURAMOYL-TRIPEPTIDE--D-ALANYL-D-ALANINE LIGASE"/>
    <property type="match status" value="1"/>
</dbReference>
<dbReference type="Gene3D" id="3.90.190.20">
    <property type="entry name" value="Mur ligase, C-terminal domain"/>
    <property type="match status" value="1"/>
</dbReference>
<dbReference type="RefSeq" id="WP_163248619.1">
    <property type="nucleotide sequence ID" value="NZ_SXDP01000002.1"/>
</dbReference>
<evidence type="ECO:0000256" key="5">
    <source>
        <dbReference type="ARBA" id="ARBA00022840"/>
    </source>
</evidence>
<dbReference type="NCBIfam" id="TIGR01143">
    <property type="entry name" value="murF"/>
    <property type="match status" value="1"/>
</dbReference>
<evidence type="ECO:0000256" key="6">
    <source>
        <dbReference type="ARBA" id="ARBA00022960"/>
    </source>
</evidence>
<comment type="catalytic activity">
    <reaction evidence="10 11">
        <text>D-alanyl-D-alanine + UDP-N-acetyl-alpha-D-muramoyl-L-alanyl-gamma-D-glutamyl-meso-2,6-diaminopimelate + ATP = UDP-N-acetyl-alpha-D-muramoyl-L-alanyl-gamma-D-glutamyl-meso-2,6-diaminopimeloyl-D-alanyl-D-alanine + ADP + phosphate + H(+)</text>
        <dbReference type="Rhea" id="RHEA:28374"/>
        <dbReference type="ChEBI" id="CHEBI:15378"/>
        <dbReference type="ChEBI" id="CHEBI:30616"/>
        <dbReference type="ChEBI" id="CHEBI:43474"/>
        <dbReference type="ChEBI" id="CHEBI:57822"/>
        <dbReference type="ChEBI" id="CHEBI:61386"/>
        <dbReference type="ChEBI" id="CHEBI:83905"/>
        <dbReference type="ChEBI" id="CHEBI:456216"/>
        <dbReference type="EC" id="6.3.2.10"/>
    </reaction>
</comment>
<dbReference type="Gene3D" id="3.40.1390.10">
    <property type="entry name" value="MurE/MurF, N-terminal domain"/>
    <property type="match status" value="1"/>
</dbReference>
<feature type="binding site" evidence="10">
    <location>
        <begin position="115"/>
        <end position="121"/>
    </location>
    <ligand>
        <name>ATP</name>
        <dbReference type="ChEBI" id="CHEBI:30616"/>
    </ligand>
</feature>
<evidence type="ECO:0000259" key="13">
    <source>
        <dbReference type="Pfam" id="PF02875"/>
    </source>
</evidence>
<evidence type="ECO:0000313" key="16">
    <source>
        <dbReference type="Proteomes" id="UP000473885"/>
    </source>
</evidence>
<keyword evidence="6 10" id="KW-0133">Cell shape</keyword>
<evidence type="ECO:0000259" key="14">
    <source>
        <dbReference type="Pfam" id="PF08245"/>
    </source>
</evidence>
<dbReference type="InterPro" id="IPR036565">
    <property type="entry name" value="Mur-like_cat_sf"/>
</dbReference>
<comment type="subcellular location">
    <subcellularLocation>
        <location evidence="10 11">Cytoplasm</location>
    </subcellularLocation>
</comment>
<dbReference type="UniPathway" id="UPA00219"/>
<dbReference type="Pfam" id="PF02875">
    <property type="entry name" value="Mur_ligase_C"/>
    <property type="match status" value="1"/>
</dbReference>
<feature type="domain" description="Mur ligase C-terminal" evidence="13">
    <location>
        <begin position="322"/>
        <end position="446"/>
    </location>
</feature>
<evidence type="ECO:0000256" key="8">
    <source>
        <dbReference type="ARBA" id="ARBA00023306"/>
    </source>
</evidence>
<evidence type="ECO:0000256" key="7">
    <source>
        <dbReference type="ARBA" id="ARBA00022984"/>
    </source>
</evidence>
<comment type="pathway">
    <text evidence="10 11">Cell wall biogenesis; peptidoglycan biosynthesis.</text>
</comment>
<sequence>MEKITLEEILKAVKGDLVITGEKDEYNSVSIDTRKIKSGDIFIAIKGENFNGNKFVEGAIEKGAALCIVDEVFFKKTKVDNKAYIIKVGDTKKALLDLAGYYKSTLDIKIIGVTGSTGKTSTKDLIKSVLSKKYKVFKTEGNFNNEIGLPLMIFKLDKSYDIAILEMGMNHFNEIHNMTKAAKPDIAVITNIGISHIENLGSRENILKAKLEITDYFSKENNLIINVDNDMLSNFESADYKVYKIGTQENSNLKAYNISLGEESIVFSIKEGGKEVYKDFEVDIPGIHNVLNSLVAIACGRIMNMNYEEIQSGIKNLEATSMRLDIIKDNGFVIINDCYNASPDSIKAAIDVMNNIKCKRRIAVLGDMKELGEESFNAHKSIGEYASKNNIDILFALGEFKNAYEKGFLYNNAEGIYKSFSDNETAANYIKSIIKEEDAILIKASRAMKFEQIVQILKKSKVN</sequence>
<dbReference type="InterPro" id="IPR004101">
    <property type="entry name" value="Mur_ligase_C"/>
</dbReference>
<comment type="function">
    <text evidence="10 11">Involved in cell wall formation. Catalyzes the final step in the synthesis of UDP-N-acetylmuramoyl-pentapeptide, the precursor of murein.</text>
</comment>
<evidence type="ECO:0000313" key="15">
    <source>
        <dbReference type="EMBL" id="NEZ46374.1"/>
    </source>
</evidence>
<dbReference type="SUPFAM" id="SSF53244">
    <property type="entry name" value="MurD-like peptide ligases, peptide-binding domain"/>
    <property type="match status" value="1"/>
</dbReference>
<dbReference type="InterPro" id="IPR051046">
    <property type="entry name" value="MurCDEF_CellWall_CoF430Synth"/>
</dbReference>
<dbReference type="InterPro" id="IPR000713">
    <property type="entry name" value="Mur_ligase_N"/>
</dbReference>
<dbReference type="GO" id="GO:0008360">
    <property type="term" value="P:regulation of cell shape"/>
    <property type="evidence" value="ECO:0007669"/>
    <property type="project" value="UniProtKB-KW"/>
</dbReference>
<proteinExistence type="inferred from homology"/>
<dbReference type="PANTHER" id="PTHR43024">
    <property type="entry name" value="UDP-N-ACETYLMURAMOYL-TRIPEPTIDE--D-ALANYL-D-ALANINE LIGASE"/>
    <property type="match status" value="1"/>
</dbReference>
<dbReference type="AlphaFoldDB" id="A0A6M0R846"/>
<keyword evidence="1 10" id="KW-0963">Cytoplasm</keyword>
<dbReference type="Pfam" id="PF08245">
    <property type="entry name" value="Mur_ligase_M"/>
    <property type="match status" value="1"/>
</dbReference>
<gene>
    <name evidence="10" type="primary">murF</name>
    <name evidence="15" type="ORF">FDF74_03995</name>
</gene>
<organism evidence="15 16">
    <name type="scientific">Clostridium niameyense</name>
    <dbReference type="NCBI Taxonomy" id="1622073"/>
    <lineage>
        <taxon>Bacteria</taxon>
        <taxon>Bacillati</taxon>
        <taxon>Bacillota</taxon>
        <taxon>Clostridia</taxon>
        <taxon>Eubacteriales</taxon>
        <taxon>Clostridiaceae</taxon>
        <taxon>Clostridium</taxon>
    </lineage>
</organism>
<dbReference type="GO" id="GO:0071555">
    <property type="term" value="P:cell wall organization"/>
    <property type="evidence" value="ECO:0007669"/>
    <property type="project" value="UniProtKB-KW"/>
</dbReference>
<evidence type="ECO:0000256" key="9">
    <source>
        <dbReference type="ARBA" id="ARBA00023316"/>
    </source>
</evidence>
<name>A0A6M0R846_9CLOT</name>
<dbReference type="InterPro" id="IPR013221">
    <property type="entry name" value="Mur_ligase_cen"/>
</dbReference>
<evidence type="ECO:0000256" key="2">
    <source>
        <dbReference type="ARBA" id="ARBA00022598"/>
    </source>
</evidence>
<dbReference type="InterPro" id="IPR005863">
    <property type="entry name" value="UDP-N-AcMur_synth"/>
</dbReference>
<feature type="domain" description="Mur ligase central" evidence="14">
    <location>
        <begin position="113"/>
        <end position="299"/>
    </location>
</feature>
<dbReference type="InterPro" id="IPR035911">
    <property type="entry name" value="MurE/MurF_N"/>
</dbReference>
<evidence type="ECO:0000259" key="12">
    <source>
        <dbReference type="Pfam" id="PF01225"/>
    </source>
</evidence>
<dbReference type="SUPFAM" id="SSF53623">
    <property type="entry name" value="MurD-like peptide ligases, catalytic domain"/>
    <property type="match status" value="1"/>
</dbReference>
<dbReference type="HAMAP" id="MF_02019">
    <property type="entry name" value="MurF"/>
    <property type="match status" value="1"/>
</dbReference>
<feature type="domain" description="Mur ligase N-terminal catalytic" evidence="12">
    <location>
        <begin position="26"/>
        <end position="98"/>
    </location>
</feature>
<dbReference type="EC" id="6.3.2.10" evidence="10 11"/>
<keyword evidence="8 10" id="KW-0131">Cell cycle</keyword>
<keyword evidence="16" id="KW-1185">Reference proteome</keyword>
<dbReference type="GO" id="GO:0009252">
    <property type="term" value="P:peptidoglycan biosynthetic process"/>
    <property type="evidence" value="ECO:0007669"/>
    <property type="project" value="UniProtKB-UniRule"/>
</dbReference>
<dbReference type="Gene3D" id="3.40.1190.10">
    <property type="entry name" value="Mur-like, catalytic domain"/>
    <property type="match status" value="1"/>
</dbReference>
<dbReference type="GO" id="GO:0047480">
    <property type="term" value="F:UDP-N-acetylmuramoyl-tripeptide-D-alanyl-D-alanine ligase activity"/>
    <property type="evidence" value="ECO:0007669"/>
    <property type="project" value="UniProtKB-UniRule"/>
</dbReference>
<protein>
    <recommendedName>
        <fullName evidence="10 11">UDP-N-acetylmuramoyl-tripeptide--D-alanyl-D-alanine ligase</fullName>
        <ecNumber evidence="10 11">6.3.2.10</ecNumber>
    </recommendedName>
    <alternativeName>
        <fullName evidence="10">D-alanyl-D-alanine-adding enzyme</fullName>
    </alternativeName>
</protein>
<reference evidence="15 16" key="1">
    <citation type="submission" date="2019-04" db="EMBL/GenBank/DDBJ databases">
        <title>Genome sequencing of Clostridium botulinum Groups I-IV and Clostridium butyricum.</title>
        <authorList>
            <person name="Brunt J."/>
            <person name="Van Vliet A.H.M."/>
            <person name="Stringer S.C."/>
            <person name="Carter A.T."/>
            <person name="Peck M.W."/>
        </authorList>
    </citation>
    <scope>NUCLEOTIDE SEQUENCE [LARGE SCALE GENOMIC DNA]</scope>
    <source>
        <strain evidence="15 16">IFR 18/094</strain>
    </source>
</reference>
<dbReference type="InterPro" id="IPR036615">
    <property type="entry name" value="Mur_ligase_C_dom_sf"/>
</dbReference>
<dbReference type="Proteomes" id="UP000473885">
    <property type="component" value="Unassembled WGS sequence"/>
</dbReference>
<dbReference type="EMBL" id="SXDP01000002">
    <property type="protein sequence ID" value="NEZ46374.1"/>
    <property type="molecule type" value="Genomic_DNA"/>
</dbReference>
<evidence type="ECO:0000256" key="10">
    <source>
        <dbReference type="HAMAP-Rule" id="MF_02019"/>
    </source>
</evidence>
<dbReference type="GO" id="GO:0005524">
    <property type="term" value="F:ATP binding"/>
    <property type="evidence" value="ECO:0007669"/>
    <property type="project" value="UniProtKB-UniRule"/>
</dbReference>
<accession>A0A6M0R846</accession>
<keyword evidence="4 10" id="KW-0547">Nucleotide-binding</keyword>
<evidence type="ECO:0000256" key="4">
    <source>
        <dbReference type="ARBA" id="ARBA00022741"/>
    </source>
</evidence>
<comment type="similarity">
    <text evidence="10">Belongs to the MurCDEF family. MurF subfamily.</text>
</comment>
<keyword evidence="5 10" id="KW-0067">ATP-binding</keyword>
<evidence type="ECO:0000256" key="3">
    <source>
        <dbReference type="ARBA" id="ARBA00022618"/>
    </source>
</evidence>
<keyword evidence="2 10" id="KW-0436">Ligase</keyword>